<protein>
    <submittedName>
        <fullName evidence="8">Cytochrome P450</fullName>
    </submittedName>
</protein>
<dbReference type="RefSeq" id="WP_084180860.1">
    <property type="nucleotide sequence ID" value="NZ_FQVU01000002.1"/>
</dbReference>
<dbReference type="PRINTS" id="PR00359">
    <property type="entry name" value="BP450"/>
</dbReference>
<keyword evidence="5 7" id="KW-0408">Iron</keyword>
<dbReference type="Gene3D" id="1.10.630.10">
    <property type="entry name" value="Cytochrome P450"/>
    <property type="match status" value="1"/>
</dbReference>
<dbReference type="PROSITE" id="PS00086">
    <property type="entry name" value="CYTOCHROME_P450"/>
    <property type="match status" value="1"/>
</dbReference>
<dbReference type="GO" id="GO:0016705">
    <property type="term" value="F:oxidoreductase activity, acting on paired donors, with incorporation or reduction of molecular oxygen"/>
    <property type="evidence" value="ECO:0007669"/>
    <property type="project" value="InterPro"/>
</dbReference>
<reference evidence="8 9" key="1">
    <citation type="submission" date="2016-11" db="EMBL/GenBank/DDBJ databases">
        <authorList>
            <person name="Jaros S."/>
            <person name="Januszkiewicz K."/>
            <person name="Wedrychowicz H."/>
        </authorList>
    </citation>
    <scope>NUCLEOTIDE SEQUENCE [LARGE SCALE GENOMIC DNA]</scope>
    <source>
        <strain evidence="8 9">DSM 45627</strain>
    </source>
</reference>
<keyword evidence="3 7" id="KW-0479">Metal-binding</keyword>
<evidence type="ECO:0000313" key="8">
    <source>
        <dbReference type="EMBL" id="SHG23860.1"/>
    </source>
</evidence>
<evidence type="ECO:0000313" key="9">
    <source>
        <dbReference type="Proteomes" id="UP000186132"/>
    </source>
</evidence>
<dbReference type="SUPFAM" id="SSF48264">
    <property type="entry name" value="Cytochrome P450"/>
    <property type="match status" value="1"/>
</dbReference>
<dbReference type="PANTHER" id="PTHR46696:SF1">
    <property type="entry name" value="CYTOCHROME P450 YJIB-RELATED"/>
    <property type="match status" value="1"/>
</dbReference>
<gene>
    <name evidence="8" type="ORF">SAMN05443575_1772</name>
</gene>
<dbReference type="STRING" id="1206085.SAMN05443575_1772"/>
<accession>A0A1M5I7D6</accession>
<dbReference type="FunFam" id="1.10.630.10:FF:000018">
    <property type="entry name" value="Cytochrome P450 monooxygenase"/>
    <property type="match status" value="1"/>
</dbReference>
<dbReference type="OrthoDB" id="3664945at2"/>
<dbReference type="GO" id="GO:0005506">
    <property type="term" value="F:iron ion binding"/>
    <property type="evidence" value="ECO:0007669"/>
    <property type="project" value="InterPro"/>
</dbReference>
<dbReference type="PANTHER" id="PTHR46696">
    <property type="entry name" value="P450, PUTATIVE (EUROFUNG)-RELATED"/>
    <property type="match status" value="1"/>
</dbReference>
<sequence length="400" mass="44759">MSSSTAPTSELTYPMARETVLDPPPTYASLRAEHPITRVRLDFDDSEVWLVTRYEDAKTILTDTRFSSDFQTPGFPARLTSQPPGPGTFIRMDPPDQQRLRHLLHPELSRKRVDELRPTVEGFVAELLDRMIEKGPPADLIADFALPLPSQVITTLLGVPYEDREFFHDTTRVMGEQTTPPEERLRVRNQLKEYLDDLVAAKDAEPGDDLLSRMCERRVEADVSIEEVVGIATLLMVAGYETVANQIGVGTVALLQNPDQLADLKAHPDKIRGAADEIVRHQTVTDYGARRAATADIEVGGTTIRKGDGVLVVLSSANRDESVFTDPDELDINRKTQDHLAFGWGPHQCVGHLLARVQLECAWAALFERLPDLRLDVPLDEVPFRFDMFVYGVRGLPVTW</sequence>
<evidence type="ECO:0000256" key="6">
    <source>
        <dbReference type="ARBA" id="ARBA00023033"/>
    </source>
</evidence>
<evidence type="ECO:0000256" key="1">
    <source>
        <dbReference type="ARBA" id="ARBA00010617"/>
    </source>
</evidence>
<name>A0A1M5I7D6_9ACTN</name>
<dbReference type="Pfam" id="PF00067">
    <property type="entry name" value="p450"/>
    <property type="match status" value="1"/>
</dbReference>
<keyword evidence="4 7" id="KW-0560">Oxidoreductase</keyword>
<evidence type="ECO:0000256" key="7">
    <source>
        <dbReference type="RuleBase" id="RU000461"/>
    </source>
</evidence>
<dbReference type="AlphaFoldDB" id="A0A1M5I7D6"/>
<evidence type="ECO:0000256" key="3">
    <source>
        <dbReference type="ARBA" id="ARBA00022723"/>
    </source>
</evidence>
<evidence type="ECO:0000256" key="5">
    <source>
        <dbReference type="ARBA" id="ARBA00023004"/>
    </source>
</evidence>
<keyword evidence="6 7" id="KW-0503">Monooxygenase</keyword>
<dbReference type="CDD" id="cd11030">
    <property type="entry name" value="CYP105-like"/>
    <property type="match status" value="1"/>
</dbReference>
<evidence type="ECO:0000256" key="2">
    <source>
        <dbReference type="ARBA" id="ARBA00022617"/>
    </source>
</evidence>
<dbReference type="GO" id="GO:0004497">
    <property type="term" value="F:monooxygenase activity"/>
    <property type="evidence" value="ECO:0007669"/>
    <property type="project" value="UniProtKB-KW"/>
</dbReference>
<organism evidence="8 9">
    <name type="scientific">Jatrophihabitans endophyticus</name>
    <dbReference type="NCBI Taxonomy" id="1206085"/>
    <lineage>
        <taxon>Bacteria</taxon>
        <taxon>Bacillati</taxon>
        <taxon>Actinomycetota</taxon>
        <taxon>Actinomycetes</taxon>
        <taxon>Jatrophihabitantales</taxon>
        <taxon>Jatrophihabitantaceae</taxon>
        <taxon>Jatrophihabitans</taxon>
    </lineage>
</organism>
<keyword evidence="9" id="KW-1185">Reference proteome</keyword>
<dbReference type="GO" id="GO:0020037">
    <property type="term" value="F:heme binding"/>
    <property type="evidence" value="ECO:0007669"/>
    <property type="project" value="InterPro"/>
</dbReference>
<comment type="similarity">
    <text evidence="1 7">Belongs to the cytochrome P450 family.</text>
</comment>
<dbReference type="InterPro" id="IPR002397">
    <property type="entry name" value="Cyt_P450_B"/>
</dbReference>
<evidence type="ECO:0000256" key="4">
    <source>
        <dbReference type="ARBA" id="ARBA00023002"/>
    </source>
</evidence>
<dbReference type="Proteomes" id="UP000186132">
    <property type="component" value="Unassembled WGS sequence"/>
</dbReference>
<dbReference type="EMBL" id="FQVU01000002">
    <property type="protein sequence ID" value="SHG23860.1"/>
    <property type="molecule type" value="Genomic_DNA"/>
</dbReference>
<proteinExistence type="inferred from homology"/>
<dbReference type="InterPro" id="IPR001128">
    <property type="entry name" value="Cyt_P450"/>
</dbReference>
<keyword evidence="2 7" id="KW-0349">Heme</keyword>
<dbReference type="InterPro" id="IPR036396">
    <property type="entry name" value="Cyt_P450_sf"/>
</dbReference>
<dbReference type="InterPro" id="IPR017972">
    <property type="entry name" value="Cyt_P450_CS"/>
</dbReference>